<dbReference type="CDD" id="cd16448">
    <property type="entry name" value="RING-H2"/>
    <property type="match status" value="1"/>
</dbReference>
<dbReference type="InterPro" id="IPR013083">
    <property type="entry name" value="Znf_RING/FYVE/PHD"/>
</dbReference>
<keyword evidence="1 3" id="KW-0479">Metal-binding</keyword>
<evidence type="ECO:0000313" key="7">
    <source>
        <dbReference type="EMBL" id="GMT18217.1"/>
    </source>
</evidence>
<keyword evidence="1 3" id="KW-0863">Zinc-finger</keyword>
<keyword evidence="4" id="KW-0175">Coiled coil</keyword>
<proteinExistence type="predicted"/>
<dbReference type="SMART" id="SM00184">
    <property type="entry name" value="RING"/>
    <property type="match status" value="1"/>
</dbReference>
<dbReference type="PANTHER" id="PTHR12109:SF5">
    <property type="entry name" value="RING-TYPE DOMAIN-CONTAINING PROTEIN"/>
    <property type="match status" value="1"/>
</dbReference>
<dbReference type="SUPFAM" id="SSF57850">
    <property type="entry name" value="RING/U-box"/>
    <property type="match status" value="1"/>
</dbReference>
<dbReference type="Gene3D" id="3.30.40.10">
    <property type="entry name" value="Zinc/RING finger domain, C3HC4 (zinc finger)"/>
    <property type="match status" value="1"/>
</dbReference>
<dbReference type="EMBL" id="BTSY01000003">
    <property type="protein sequence ID" value="GMT18217.1"/>
    <property type="molecule type" value="Genomic_DNA"/>
</dbReference>
<feature type="coiled-coil region" evidence="4">
    <location>
        <begin position="223"/>
        <end position="250"/>
    </location>
</feature>
<protein>
    <recommendedName>
        <fullName evidence="6">RING-type domain-containing protein</fullName>
    </recommendedName>
</protein>
<evidence type="ECO:0000259" key="6">
    <source>
        <dbReference type="PROSITE" id="PS50089"/>
    </source>
</evidence>
<dbReference type="PROSITE" id="PS50089">
    <property type="entry name" value="ZF_RING_2"/>
    <property type="match status" value="1"/>
</dbReference>
<feature type="compositionally biased region" description="Acidic residues" evidence="5">
    <location>
        <begin position="343"/>
        <end position="369"/>
    </location>
</feature>
<evidence type="ECO:0000256" key="2">
    <source>
        <dbReference type="ARBA" id="ARBA00022833"/>
    </source>
</evidence>
<feature type="region of interest" description="Disordered" evidence="5">
    <location>
        <begin position="336"/>
        <end position="391"/>
    </location>
</feature>
<evidence type="ECO:0000256" key="4">
    <source>
        <dbReference type="SAM" id="Coils"/>
    </source>
</evidence>
<feature type="non-terminal residue" evidence="7">
    <location>
        <position position="1"/>
    </location>
</feature>
<gene>
    <name evidence="7" type="ORF">PFISCL1PPCAC_9514</name>
</gene>
<feature type="domain" description="RING-type" evidence="6">
    <location>
        <begin position="58"/>
        <end position="116"/>
    </location>
</feature>
<dbReference type="InterPro" id="IPR047126">
    <property type="entry name" value="RNF141-like"/>
</dbReference>
<comment type="caution">
    <text evidence="7">The sequence shown here is derived from an EMBL/GenBank/DDBJ whole genome shotgun (WGS) entry which is preliminary data.</text>
</comment>
<evidence type="ECO:0000256" key="5">
    <source>
        <dbReference type="SAM" id="MobiDB-lite"/>
    </source>
</evidence>
<organism evidence="7 8">
    <name type="scientific">Pristionchus fissidentatus</name>
    <dbReference type="NCBI Taxonomy" id="1538716"/>
    <lineage>
        <taxon>Eukaryota</taxon>
        <taxon>Metazoa</taxon>
        <taxon>Ecdysozoa</taxon>
        <taxon>Nematoda</taxon>
        <taxon>Chromadorea</taxon>
        <taxon>Rhabditida</taxon>
        <taxon>Rhabditina</taxon>
        <taxon>Diplogasteromorpha</taxon>
        <taxon>Diplogasteroidea</taxon>
        <taxon>Neodiplogasteridae</taxon>
        <taxon>Pristionchus</taxon>
    </lineage>
</organism>
<dbReference type="Proteomes" id="UP001432322">
    <property type="component" value="Unassembled WGS sequence"/>
</dbReference>
<dbReference type="GO" id="GO:0008270">
    <property type="term" value="F:zinc ion binding"/>
    <property type="evidence" value="ECO:0007669"/>
    <property type="project" value="UniProtKB-KW"/>
</dbReference>
<evidence type="ECO:0000313" key="8">
    <source>
        <dbReference type="Proteomes" id="UP001432322"/>
    </source>
</evidence>
<keyword evidence="2" id="KW-0862">Zinc</keyword>
<reference evidence="7" key="1">
    <citation type="submission" date="2023-10" db="EMBL/GenBank/DDBJ databases">
        <title>Genome assembly of Pristionchus species.</title>
        <authorList>
            <person name="Yoshida K."/>
            <person name="Sommer R.J."/>
        </authorList>
    </citation>
    <scope>NUCLEOTIDE SEQUENCE</scope>
    <source>
        <strain evidence="7">RS5133</strain>
    </source>
</reference>
<evidence type="ECO:0000256" key="3">
    <source>
        <dbReference type="PROSITE-ProRule" id="PRU00175"/>
    </source>
</evidence>
<keyword evidence="8" id="KW-1185">Reference proteome</keyword>
<dbReference type="InterPro" id="IPR001841">
    <property type="entry name" value="Znf_RING"/>
</dbReference>
<name>A0AAV5VES4_9BILA</name>
<dbReference type="AlphaFoldDB" id="A0AAV5VES4"/>
<sequence>EEEEEEEEEEKLEQIVDEVVESVKEKIMEKEEEESKMAEGAIEEKSECVDVEREQEQCKVCYDDLHNKRSVTFIPCMHSMHRTCAQMWMESRSMGDTLQCVCHYENTASQFCPSCRMAVEMIADDAGMEMEIIYAYGASGQPSREMITLAEESRSSGRLHHVFEELRMRTVQAFSLLDDHKGTAKMMGASEIFIEDIEMETAKLTTRLGLLDNVQTEWNQICHAEMRREAAAAEAAARAAEAAARAAADQAAADARVRQALADALPGPGGAADGAAALVAPTAAAADAMPAAPAAANAAAAALGAVADAAAVPAAPSEEDRARLAALVAAMVAPQAAQPAAEGQEEDAVEEASEESSEGDDGEGSEGAEIEAKEKNVVAVEAPGQEDIDLD</sequence>
<evidence type="ECO:0000256" key="1">
    <source>
        <dbReference type="ARBA" id="ARBA00022771"/>
    </source>
</evidence>
<accession>A0AAV5VES4</accession>
<dbReference type="PANTHER" id="PTHR12109">
    <property type="entry name" value="RING FINGER PROTEIN 141-RELATED"/>
    <property type="match status" value="1"/>
</dbReference>